<protein>
    <recommendedName>
        <fullName evidence="8">Ribonuclease VapC</fullName>
        <shortName evidence="8">RNase VapC</shortName>
        <ecNumber evidence="8">3.1.-.-</ecNumber>
    </recommendedName>
    <alternativeName>
        <fullName evidence="8">Toxin VapC</fullName>
    </alternativeName>
</protein>
<dbReference type="PANTHER" id="PTHR33653">
    <property type="entry name" value="RIBONUCLEASE VAPC2"/>
    <property type="match status" value="1"/>
</dbReference>
<reference evidence="10" key="1">
    <citation type="submission" date="2022-03" db="EMBL/GenBank/DDBJ databases">
        <title>Complete genome sequence of Caldinitratiruptor microaerophilus.</title>
        <authorList>
            <person name="Mukaiyama R."/>
            <person name="Nishiyama T."/>
            <person name="Ueda K."/>
        </authorList>
    </citation>
    <scope>NUCLEOTIDE SEQUENCE</scope>
    <source>
        <strain evidence="10">JCM 16183</strain>
    </source>
</reference>
<dbReference type="InterPro" id="IPR050556">
    <property type="entry name" value="Type_II_TA_system_RNase"/>
</dbReference>
<dbReference type="EMBL" id="AP025628">
    <property type="protein sequence ID" value="BDG60382.1"/>
    <property type="molecule type" value="Genomic_DNA"/>
</dbReference>
<dbReference type="KEGG" id="cmic:caldi_14720"/>
<name>A0AA35CJR1_9FIRM</name>
<dbReference type="GO" id="GO:0000287">
    <property type="term" value="F:magnesium ion binding"/>
    <property type="evidence" value="ECO:0007669"/>
    <property type="project" value="UniProtKB-UniRule"/>
</dbReference>
<dbReference type="SUPFAM" id="SSF88723">
    <property type="entry name" value="PIN domain-like"/>
    <property type="match status" value="1"/>
</dbReference>
<keyword evidence="6 8" id="KW-0460">Magnesium</keyword>
<evidence type="ECO:0000256" key="6">
    <source>
        <dbReference type="ARBA" id="ARBA00022842"/>
    </source>
</evidence>
<dbReference type="EC" id="3.1.-.-" evidence="8"/>
<proteinExistence type="inferred from homology"/>
<organism evidence="10 11">
    <name type="scientific">Caldinitratiruptor microaerophilus</name>
    <dbReference type="NCBI Taxonomy" id="671077"/>
    <lineage>
        <taxon>Bacteria</taxon>
        <taxon>Bacillati</taxon>
        <taxon>Bacillota</taxon>
        <taxon>Clostridia</taxon>
        <taxon>Eubacteriales</taxon>
        <taxon>Symbiobacteriaceae</taxon>
        <taxon>Caldinitratiruptor</taxon>
    </lineage>
</organism>
<sequence>MRPAPAYLLNRDVILWHLRGRPQTTALLQTLLSDGPLGCSVLSLAEVLAGAREHELTRTAALLDTLIALPVGAQEAKVAATLRRGRGPGFIDCLIAATAITHKVPLVTYNRRDFERTGARLFDTSGW</sequence>
<dbReference type="HAMAP" id="MF_00265">
    <property type="entry name" value="VapC_Nob1"/>
    <property type="match status" value="1"/>
</dbReference>
<evidence type="ECO:0000256" key="4">
    <source>
        <dbReference type="ARBA" id="ARBA00022723"/>
    </source>
</evidence>
<dbReference type="RefSeq" id="WP_264844409.1">
    <property type="nucleotide sequence ID" value="NZ_AP025628.1"/>
</dbReference>
<evidence type="ECO:0000256" key="7">
    <source>
        <dbReference type="ARBA" id="ARBA00038093"/>
    </source>
</evidence>
<feature type="binding site" evidence="8">
    <location>
        <position position="92"/>
    </location>
    <ligand>
        <name>Mg(2+)</name>
        <dbReference type="ChEBI" id="CHEBI:18420"/>
    </ligand>
</feature>
<dbReference type="AlphaFoldDB" id="A0AA35CJR1"/>
<keyword evidence="11" id="KW-1185">Reference proteome</keyword>
<evidence type="ECO:0000313" key="10">
    <source>
        <dbReference type="EMBL" id="BDG60382.1"/>
    </source>
</evidence>
<dbReference type="PANTHER" id="PTHR33653:SF1">
    <property type="entry name" value="RIBONUCLEASE VAPC2"/>
    <property type="match status" value="1"/>
</dbReference>
<keyword evidence="3 8" id="KW-0540">Nuclease</keyword>
<comment type="function">
    <text evidence="8">Toxic component of a toxin-antitoxin (TA) system. An RNase.</text>
</comment>
<keyword evidence="4 8" id="KW-0479">Metal-binding</keyword>
<dbReference type="GO" id="GO:0016787">
    <property type="term" value="F:hydrolase activity"/>
    <property type="evidence" value="ECO:0007669"/>
    <property type="project" value="UniProtKB-KW"/>
</dbReference>
<evidence type="ECO:0000313" key="11">
    <source>
        <dbReference type="Proteomes" id="UP001163687"/>
    </source>
</evidence>
<gene>
    <name evidence="8" type="primary">vapC</name>
    <name evidence="10" type="ORF">caldi_14720</name>
</gene>
<dbReference type="GO" id="GO:0004540">
    <property type="term" value="F:RNA nuclease activity"/>
    <property type="evidence" value="ECO:0007669"/>
    <property type="project" value="InterPro"/>
</dbReference>
<comment type="similarity">
    <text evidence="7 8">Belongs to the PINc/VapC protein family.</text>
</comment>
<comment type="caution">
    <text evidence="8">Lacks conserved residue(s) required for the propagation of feature annotation.</text>
</comment>
<dbReference type="InterPro" id="IPR022907">
    <property type="entry name" value="VapC_family"/>
</dbReference>
<evidence type="ECO:0000256" key="1">
    <source>
        <dbReference type="ARBA" id="ARBA00001946"/>
    </source>
</evidence>
<dbReference type="Pfam" id="PF01850">
    <property type="entry name" value="PIN"/>
    <property type="match status" value="1"/>
</dbReference>
<evidence type="ECO:0000256" key="2">
    <source>
        <dbReference type="ARBA" id="ARBA00022649"/>
    </source>
</evidence>
<dbReference type="GO" id="GO:0090729">
    <property type="term" value="F:toxin activity"/>
    <property type="evidence" value="ECO:0007669"/>
    <property type="project" value="UniProtKB-KW"/>
</dbReference>
<keyword evidence="5 8" id="KW-0378">Hydrolase</keyword>
<evidence type="ECO:0000259" key="9">
    <source>
        <dbReference type="Pfam" id="PF01850"/>
    </source>
</evidence>
<dbReference type="InterPro" id="IPR002716">
    <property type="entry name" value="PIN_dom"/>
</dbReference>
<feature type="domain" description="PIN" evidence="9">
    <location>
        <begin position="9"/>
        <end position="118"/>
    </location>
</feature>
<keyword evidence="2 8" id="KW-1277">Toxin-antitoxin system</keyword>
<evidence type="ECO:0000256" key="8">
    <source>
        <dbReference type="HAMAP-Rule" id="MF_00265"/>
    </source>
</evidence>
<comment type="cofactor">
    <cofactor evidence="1 8">
        <name>Mg(2+)</name>
        <dbReference type="ChEBI" id="CHEBI:18420"/>
    </cofactor>
</comment>
<dbReference type="Gene3D" id="3.40.50.1010">
    <property type="entry name" value="5'-nuclease"/>
    <property type="match status" value="1"/>
</dbReference>
<evidence type="ECO:0000256" key="3">
    <source>
        <dbReference type="ARBA" id="ARBA00022722"/>
    </source>
</evidence>
<evidence type="ECO:0000256" key="5">
    <source>
        <dbReference type="ARBA" id="ARBA00022801"/>
    </source>
</evidence>
<dbReference type="InterPro" id="IPR029060">
    <property type="entry name" value="PIN-like_dom_sf"/>
</dbReference>
<accession>A0AA35CJR1</accession>
<dbReference type="Proteomes" id="UP001163687">
    <property type="component" value="Chromosome"/>
</dbReference>
<keyword evidence="8" id="KW-0800">Toxin</keyword>